<dbReference type="Proteomes" id="UP000475214">
    <property type="component" value="Unassembled WGS sequence"/>
</dbReference>
<dbReference type="InterPro" id="IPR006710">
    <property type="entry name" value="Glyco_hydro_43"/>
</dbReference>
<dbReference type="Gene3D" id="2.115.10.20">
    <property type="entry name" value="Glycosyl hydrolase domain, family 43"/>
    <property type="match status" value="1"/>
</dbReference>
<evidence type="ECO:0000256" key="6">
    <source>
        <dbReference type="PIRSR" id="PIRSR026534-1"/>
    </source>
</evidence>
<dbReference type="PANTHER" id="PTHR43301">
    <property type="entry name" value="ARABINAN ENDO-1,5-ALPHA-L-ARABINOSIDASE"/>
    <property type="match status" value="1"/>
</dbReference>
<evidence type="ECO:0000256" key="10">
    <source>
        <dbReference type="SAM" id="SignalP"/>
    </source>
</evidence>
<dbReference type="InterPro" id="IPR050727">
    <property type="entry name" value="GH43_arabinanases"/>
</dbReference>
<dbReference type="CDD" id="cd08998">
    <property type="entry name" value="GH43_Arb43a-like"/>
    <property type="match status" value="1"/>
</dbReference>
<name>A0A6L9SGV8_9ACTN</name>
<keyword evidence="12" id="KW-1185">Reference proteome</keyword>
<dbReference type="UniPathway" id="UPA00667"/>
<keyword evidence="10" id="KW-0732">Signal</keyword>
<dbReference type="GO" id="GO:0031222">
    <property type="term" value="P:arabinan catabolic process"/>
    <property type="evidence" value="ECO:0007669"/>
    <property type="project" value="UniProtKB-UniPathway"/>
</dbReference>
<proteinExistence type="inferred from homology"/>
<keyword evidence="3 5" id="KW-0378">Hydrolase</keyword>
<feature type="signal peptide" evidence="10">
    <location>
        <begin position="1"/>
        <end position="25"/>
    </location>
</feature>
<dbReference type="InterPro" id="IPR016840">
    <property type="entry name" value="Glyco_hydro_43_endo_a_Ara-ase"/>
</dbReference>
<evidence type="ECO:0000256" key="1">
    <source>
        <dbReference type="ARBA" id="ARBA00004834"/>
    </source>
</evidence>
<feature type="compositionally biased region" description="Low complexity" evidence="9">
    <location>
        <begin position="26"/>
        <end position="43"/>
    </location>
</feature>
<feature type="binding site" evidence="7">
    <location>
        <position position="68"/>
    </location>
    <ligand>
        <name>substrate</name>
    </ligand>
</feature>
<feature type="region of interest" description="Disordered" evidence="9">
    <location>
        <begin position="26"/>
        <end position="53"/>
    </location>
</feature>
<dbReference type="PANTHER" id="PTHR43301:SF3">
    <property type="entry name" value="ARABINAN ENDO-1,5-ALPHA-L-ARABINOSIDASE A-RELATED"/>
    <property type="match status" value="1"/>
</dbReference>
<gene>
    <name evidence="11" type="ORF">G1H10_29650</name>
</gene>
<comment type="caution">
    <text evidence="11">The sequence shown here is derived from an EMBL/GenBank/DDBJ whole genome shotgun (WGS) entry which is preliminary data.</text>
</comment>
<evidence type="ECO:0000256" key="5">
    <source>
        <dbReference type="PIRNR" id="PIRNR026534"/>
    </source>
</evidence>
<dbReference type="RefSeq" id="WP_163744785.1">
    <property type="nucleotide sequence ID" value="NZ_JAAGOA010000032.1"/>
</dbReference>
<protein>
    <submittedName>
        <fullName evidence="11">Arabinan endo-1,5-alpha-L-arabinosidase</fullName>
    </submittedName>
</protein>
<evidence type="ECO:0000256" key="3">
    <source>
        <dbReference type="ARBA" id="ARBA00022801"/>
    </source>
</evidence>
<sequence>MIHRRPAHAVRALLLSACVVATLGAADPDAEPSGSSAAASGPPLRGTLDMHGDVGDYVPGEVDDPVHDPAIIQDPSSGTYYVFSTGILRNPENPGGIYVRRSEGTLAGPWESMGEIAVPEWTKEYGHNHLWAPDVVRSGDTFYLYYAASSFGQNTSAIGVASTKTPGDLDSWVDHGPVVTSEAGVDDFNAIDPFVLRDQGRWWIAFGSYWTGIKLQELASMTEPTGPVHALADRGFPPNAIENPAIFKRGRYYYLLTSWDRCCAGTDSTYKIAVGRSTSLTGPYVDSDGEPLLDGGGDVILAGDGNQIGTGAADVHVERGLHYVVHHYYDADADGVIRMQIRSMEWEDGWPYFDH</sequence>
<feature type="binding site" evidence="7">
    <location>
        <position position="152"/>
    </location>
    <ligand>
        <name>substrate</name>
    </ligand>
</feature>
<dbReference type="EMBL" id="JAAGOA010000032">
    <property type="protein sequence ID" value="NEE04343.1"/>
    <property type="molecule type" value="Genomic_DNA"/>
</dbReference>
<organism evidence="11 12">
    <name type="scientific">Phytoactinopolyspora halotolerans</name>
    <dbReference type="NCBI Taxonomy" id="1981512"/>
    <lineage>
        <taxon>Bacteria</taxon>
        <taxon>Bacillati</taxon>
        <taxon>Actinomycetota</taxon>
        <taxon>Actinomycetes</taxon>
        <taxon>Jiangellales</taxon>
        <taxon>Jiangellaceae</taxon>
        <taxon>Phytoactinopolyspora</taxon>
    </lineage>
</organism>
<evidence type="ECO:0000256" key="2">
    <source>
        <dbReference type="ARBA" id="ARBA00009865"/>
    </source>
</evidence>
<dbReference type="Pfam" id="PF04616">
    <property type="entry name" value="Glyco_hydro_43"/>
    <property type="match status" value="1"/>
</dbReference>
<evidence type="ECO:0000313" key="11">
    <source>
        <dbReference type="EMBL" id="NEE04343.1"/>
    </source>
</evidence>
<dbReference type="GO" id="GO:0046558">
    <property type="term" value="F:arabinan endo-1,5-alpha-L-arabinosidase activity"/>
    <property type="evidence" value="ECO:0007669"/>
    <property type="project" value="InterPro"/>
</dbReference>
<dbReference type="SUPFAM" id="SSF75005">
    <property type="entry name" value="Arabinanase/levansucrase/invertase"/>
    <property type="match status" value="1"/>
</dbReference>
<feature type="binding site" evidence="7">
    <location>
        <begin position="189"/>
        <end position="192"/>
    </location>
    <ligand>
        <name>substrate</name>
    </ligand>
</feature>
<dbReference type="PIRSF" id="PIRSF026534">
    <property type="entry name" value="Endo_alpha-L-arabinosidase"/>
    <property type="match status" value="1"/>
</dbReference>
<feature type="site" description="Important for catalytic activity, responsible for pKa modulation of the active site Glu and correct orientation of both the proton donor and substrate" evidence="8">
    <location>
        <position position="192"/>
    </location>
</feature>
<evidence type="ECO:0000256" key="7">
    <source>
        <dbReference type="PIRSR" id="PIRSR026534-2"/>
    </source>
</evidence>
<feature type="binding site" evidence="7">
    <location>
        <begin position="208"/>
        <end position="210"/>
    </location>
    <ligand>
        <name>substrate</name>
    </ligand>
</feature>
<evidence type="ECO:0000256" key="8">
    <source>
        <dbReference type="PIRSR" id="PIRSR606710-2"/>
    </source>
</evidence>
<reference evidence="11 12" key="1">
    <citation type="submission" date="2020-02" db="EMBL/GenBank/DDBJ databases">
        <authorList>
            <person name="Li X.-J."/>
            <person name="Han X.-M."/>
        </authorList>
    </citation>
    <scope>NUCLEOTIDE SEQUENCE [LARGE SCALE GENOMIC DNA]</scope>
    <source>
        <strain evidence="11 12">CCTCC AB 2017055</strain>
    </source>
</reference>
<comment type="pathway">
    <text evidence="1 5">Glycan metabolism; L-arabinan degradation.</text>
</comment>
<evidence type="ECO:0000256" key="4">
    <source>
        <dbReference type="ARBA" id="ARBA00023295"/>
    </source>
</evidence>
<feature type="active site" description="Proton acceptor" evidence="6">
    <location>
        <position position="68"/>
    </location>
</feature>
<evidence type="ECO:0000256" key="9">
    <source>
        <dbReference type="SAM" id="MobiDB-lite"/>
    </source>
</evidence>
<accession>A0A6L9SGV8</accession>
<dbReference type="InterPro" id="IPR023296">
    <property type="entry name" value="Glyco_hydro_beta-prop_sf"/>
</dbReference>
<comment type="similarity">
    <text evidence="2 5">Belongs to the glycosyl hydrolase 43 family.</text>
</comment>
<keyword evidence="4 5" id="KW-0326">Glycosidase</keyword>
<feature type="active site" description="Proton donor" evidence="6">
    <location>
        <position position="242"/>
    </location>
</feature>
<dbReference type="AlphaFoldDB" id="A0A6L9SGV8"/>
<feature type="chain" id="PRO_5039511388" evidence="10">
    <location>
        <begin position="26"/>
        <end position="355"/>
    </location>
</feature>
<evidence type="ECO:0000313" key="12">
    <source>
        <dbReference type="Proteomes" id="UP000475214"/>
    </source>
</evidence>